<name>A0A9N9ARU0_9GLOM</name>
<dbReference type="Proteomes" id="UP000789759">
    <property type="component" value="Unassembled WGS sequence"/>
</dbReference>
<gene>
    <name evidence="1" type="ORF">CPELLU_LOCUS4254</name>
</gene>
<dbReference type="AlphaFoldDB" id="A0A9N9ARU0"/>
<sequence length="161" mass="18676">MKEKGMPIFVYNIDETSNKSLEQMKGNKYSPDAPFRLLICGGSHSRKTNIVINLILGNKLQCMFKEKKVVVFEDLYAKPKKVQKQIILYFISGQHQNISPIYVSQKYTQTSKIICENLSHLALFNNGGSREDIYRIMRQYTDNPKKASKIIDKYLQDQDFV</sequence>
<reference evidence="1" key="1">
    <citation type="submission" date="2021-06" db="EMBL/GenBank/DDBJ databases">
        <authorList>
            <person name="Kallberg Y."/>
            <person name="Tangrot J."/>
            <person name="Rosling A."/>
        </authorList>
    </citation>
    <scope>NUCLEOTIDE SEQUENCE</scope>
    <source>
        <strain evidence="1">FL966</strain>
    </source>
</reference>
<keyword evidence="2" id="KW-1185">Reference proteome</keyword>
<feature type="non-terminal residue" evidence="1">
    <location>
        <position position="161"/>
    </location>
</feature>
<dbReference type="OrthoDB" id="2304771at2759"/>
<organism evidence="1 2">
    <name type="scientific">Cetraspora pellucida</name>
    <dbReference type="NCBI Taxonomy" id="1433469"/>
    <lineage>
        <taxon>Eukaryota</taxon>
        <taxon>Fungi</taxon>
        <taxon>Fungi incertae sedis</taxon>
        <taxon>Mucoromycota</taxon>
        <taxon>Glomeromycotina</taxon>
        <taxon>Glomeromycetes</taxon>
        <taxon>Diversisporales</taxon>
        <taxon>Gigasporaceae</taxon>
        <taxon>Cetraspora</taxon>
    </lineage>
</organism>
<proteinExistence type="predicted"/>
<dbReference type="EMBL" id="CAJVQA010002209">
    <property type="protein sequence ID" value="CAG8540028.1"/>
    <property type="molecule type" value="Genomic_DNA"/>
</dbReference>
<protein>
    <submittedName>
        <fullName evidence="1">17663_t:CDS:1</fullName>
    </submittedName>
</protein>
<evidence type="ECO:0000313" key="1">
    <source>
        <dbReference type="EMBL" id="CAG8540028.1"/>
    </source>
</evidence>
<evidence type="ECO:0000313" key="2">
    <source>
        <dbReference type="Proteomes" id="UP000789759"/>
    </source>
</evidence>
<accession>A0A9N9ARU0</accession>
<comment type="caution">
    <text evidence="1">The sequence shown here is derived from an EMBL/GenBank/DDBJ whole genome shotgun (WGS) entry which is preliminary data.</text>
</comment>